<sequence length="102" mass="11296">MFGFVLIVAIFSIIDVNRATNMMSTDIMSCVLCEMVSESVIETKPGTPAAALTIMYRRCGQMGLMEPACDQVIDENARHILRMTSAGIEPKVLCRELKLCNH</sequence>
<evidence type="ECO:0000313" key="2">
    <source>
        <dbReference type="WBParaSite" id="JU765_v2.g13320.t1"/>
    </source>
</evidence>
<reference evidence="2" key="1">
    <citation type="submission" date="2022-11" db="UniProtKB">
        <authorList>
            <consortium name="WormBaseParasite"/>
        </authorList>
    </citation>
    <scope>IDENTIFICATION</scope>
</reference>
<organism evidence="1 2">
    <name type="scientific">Panagrolaimus sp. JU765</name>
    <dbReference type="NCBI Taxonomy" id="591449"/>
    <lineage>
        <taxon>Eukaryota</taxon>
        <taxon>Metazoa</taxon>
        <taxon>Ecdysozoa</taxon>
        <taxon>Nematoda</taxon>
        <taxon>Chromadorea</taxon>
        <taxon>Rhabditida</taxon>
        <taxon>Tylenchina</taxon>
        <taxon>Panagrolaimomorpha</taxon>
        <taxon>Panagrolaimoidea</taxon>
        <taxon>Panagrolaimidae</taxon>
        <taxon>Panagrolaimus</taxon>
    </lineage>
</organism>
<proteinExistence type="predicted"/>
<dbReference type="Proteomes" id="UP000887576">
    <property type="component" value="Unplaced"/>
</dbReference>
<name>A0AC34Q6E0_9BILA</name>
<evidence type="ECO:0000313" key="1">
    <source>
        <dbReference type="Proteomes" id="UP000887576"/>
    </source>
</evidence>
<dbReference type="WBParaSite" id="JU765_v2.g13320.t1">
    <property type="protein sequence ID" value="JU765_v2.g13320.t1"/>
    <property type="gene ID" value="JU765_v2.g13320"/>
</dbReference>
<protein>
    <submittedName>
        <fullName evidence="2">Saposin B-type domain-containing protein</fullName>
    </submittedName>
</protein>
<accession>A0AC34Q6E0</accession>